<dbReference type="GeneID" id="95987831"/>
<feature type="region of interest" description="Disordered" evidence="5">
    <location>
        <begin position="501"/>
        <end position="588"/>
    </location>
</feature>
<evidence type="ECO:0000313" key="8">
    <source>
        <dbReference type="Proteomes" id="UP001565368"/>
    </source>
</evidence>
<dbReference type="InterPro" id="IPR013083">
    <property type="entry name" value="Znf_RING/FYVE/PHD"/>
</dbReference>
<dbReference type="SUPFAM" id="SSF57850">
    <property type="entry name" value="RING/U-box"/>
    <property type="match status" value="1"/>
</dbReference>
<comment type="caution">
    <text evidence="7">The sequence shown here is derived from an EMBL/GenBank/DDBJ whole genome shotgun (WGS) entry which is preliminary data.</text>
</comment>
<dbReference type="Gene3D" id="3.30.40.10">
    <property type="entry name" value="Zinc/RING finger domain, C3HC4 (zinc finger)"/>
    <property type="match status" value="1"/>
</dbReference>
<keyword evidence="3" id="KW-0862">Zinc</keyword>
<keyword evidence="1" id="KW-0479">Metal-binding</keyword>
<feature type="region of interest" description="Disordered" evidence="5">
    <location>
        <begin position="353"/>
        <end position="383"/>
    </location>
</feature>
<dbReference type="Proteomes" id="UP001565368">
    <property type="component" value="Unassembled WGS sequence"/>
</dbReference>
<feature type="domain" description="RING-type" evidence="6">
    <location>
        <begin position="304"/>
        <end position="345"/>
    </location>
</feature>
<dbReference type="CDD" id="cd16667">
    <property type="entry name" value="RING-H2_RNF126-like"/>
    <property type="match status" value="1"/>
</dbReference>
<dbReference type="Pfam" id="PF13639">
    <property type="entry name" value="zf-RING_2"/>
    <property type="match status" value="1"/>
</dbReference>
<evidence type="ECO:0000256" key="4">
    <source>
        <dbReference type="PROSITE-ProRule" id="PRU00175"/>
    </source>
</evidence>
<feature type="region of interest" description="Disordered" evidence="5">
    <location>
        <begin position="397"/>
        <end position="479"/>
    </location>
</feature>
<dbReference type="InterPro" id="IPR001841">
    <property type="entry name" value="Znf_RING"/>
</dbReference>
<evidence type="ECO:0000313" key="7">
    <source>
        <dbReference type="EMBL" id="KAL1407366.1"/>
    </source>
</evidence>
<evidence type="ECO:0000259" key="6">
    <source>
        <dbReference type="PROSITE" id="PS50089"/>
    </source>
</evidence>
<dbReference type="PROSITE" id="PS50089">
    <property type="entry name" value="ZF_RING_2"/>
    <property type="match status" value="1"/>
</dbReference>
<feature type="compositionally biased region" description="Polar residues" evidence="5">
    <location>
        <begin position="125"/>
        <end position="137"/>
    </location>
</feature>
<accession>A0ABR3PY41</accession>
<dbReference type="RefSeq" id="XP_069207310.1">
    <property type="nucleotide sequence ID" value="XM_069355239.1"/>
</dbReference>
<dbReference type="InterPro" id="IPR051834">
    <property type="entry name" value="RING_finger_E3_ligase"/>
</dbReference>
<keyword evidence="2 4" id="KW-0863">Zinc-finger</keyword>
<dbReference type="PANTHER" id="PTHR45931">
    <property type="entry name" value="SI:CH211-59O9.10"/>
    <property type="match status" value="1"/>
</dbReference>
<feature type="compositionally biased region" description="Basic and acidic residues" evidence="5">
    <location>
        <begin position="541"/>
        <end position="567"/>
    </location>
</feature>
<dbReference type="EMBL" id="JBBXJM010000005">
    <property type="protein sequence ID" value="KAL1407366.1"/>
    <property type="molecule type" value="Genomic_DNA"/>
</dbReference>
<evidence type="ECO:0000256" key="3">
    <source>
        <dbReference type="ARBA" id="ARBA00022833"/>
    </source>
</evidence>
<evidence type="ECO:0000256" key="5">
    <source>
        <dbReference type="SAM" id="MobiDB-lite"/>
    </source>
</evidence>
<evidence type="ECO:0000256" key="2">
    <source>
        <dbReference type="ARBA" id="ARBA00022771"/>
    </source>
</evidence>
<feature type="compositionally biased region" description="Low complexity" evidence="5">
    <location>
        <begin position="357"/>
        <end position="377"/>
    </location>
</feature>
<feature type="region of interest" description="Disordered" evidence="5">
    <location>
        <begin position="43"/>
        <end position="137"/>
    </location>
</feature>
<reference evidence="7 8" key="1">
    <citation type="submission" date="2023-08" db="EMBL/GenBank/DDBJ databases">
        <title>Annotated Genome Sequence of Vanrija albida AlHP1.</title>
        <authorList>
            <person name="Herzog R."/>
        </authorList>
    </citation>
    <scope>NUCLEOTIDE SEQUENCE [LARGE SCALE GENOMIC DNA]</scope>
    <source>
        <strain evidence="7 8">AlHP1</strain>
    </source>
</reference>
<organism evidence="7 8">
    <name type="scientific">Vanrija albida</name>
    <dbReference type="NCBI Taxonomy" id="181172"/>
    <lineage>
        <taxon>Eukaryota</taxon>
        <taxon>Fungi</taxon>
        <taxon>Dikarya</taxon>
        <taxon>Basidiomycota</taxon>
        <taxon>Agaricomycotina</taxon>
        <taxon>Tremellomycetes</taxon>
        <taxon>Trichosporonales</taxon>
        <taxon>Trichosporonaceae</taxon>
        <taxon>Vanrija</taxon>
    </lineage>
</organism>
<keyword evidence="8" id="KW-1185">Reference proteome</keyword>
<name>A0ABR3PY41_9TREE</name>
<feature type="compositionally biased region" description="Pro residues" evidence="5">
    <location>
        <begin position="65"/>
        <end position="87"/>
    </location>
</feature>
<proteinExistence type="predicted"/>
<feature type="compositionally biased region" description="Low complexity" evidence="5">
    <location>
        <begin position="409"/>
        <end position="437"/>
    </location>
</feature>
<dbReference type="SMART" id="SM00184">
    <property type="entry name" value="RING"/>
    <property type="match status" value="1"/>
</dbReference>
<protein>
    <recommendedName>
        <fullName evidence="6">RING-type domain-containing protein</fullName>
    </recommendedName>
</protein>
<sequence>MPPQASPFWICHECGAQMRPLQVNGVPQCASCQSEFIEILDPEVNPDPRLELPHPPTRPGEYHAPPGPPPPVPERPPTGPVPAPPGDEQPGLLSTLFGAIFGGGAAAGEQPARSQDTPPPRPAPSGSNITNTDNGRTWQFNFGGGTLRFQTYNGPGYGHGTAGYGQPPPFQPWGHPFLGGQYNGAGYNGAPGNPNEGLDAFFGGFGARPPPPHRGQGGPQPDGIDLLQAIMQMMAEENGSPFAGRNGQLGDYVMTEQGFNDILERLMQATGPQGPLPASKTVIDGLPRFKLDEDTLEKSTYKDCPVCKDDYTIGEEVIRIPCGHIFHPDCLVPWLEVNGSCPVCRASLVSEEDGNQPAASSSTAPGSAASGPSEGAPVTGPGGVFNSILHRLWGQAGAASADGNPNSPSAQQGSSGAASTSAGTSTDTGATTSTSAQRPHVDRRSTSPTVGGAGEREPGTPRRASGFGPAPPSVFGSVGRPAAARAPVDLLTGDSLAAEHSAAVMSADPPSPVMTDNADPPSPVLATGALPPAELSSAIPDDYRAKHARREQEAHEREARAARERAGSEAPGGSGRTRQASISADDLD</sequence>
<dbReference type="PANTHER" id="PTHR45931:SF3">
    <property type="entry name" value="RING ZINC FINGER-CONTAINING PROTEIN"/>
    <property type="match status" value="1"/>
</dbReference>
<evidence type="ECO:0000256" key="1">
    <source>
        <dbReference type="ARBA" id="ARBA00022723"/>
    </source>
</evidence>
<gene>
    <name evidence="7" type="ORF">Q8F55_006788</name>
</gene>